<dbReference type="Gene3D" id="3.40.50.2000">
    <property type="entry name" value="Glycogen Phosphorylase B"/>
    <property type="match status" value="2"/>
</dbReference>
<gene>
    <name evidence="6" type="ORF">H9X54_013675</name>
</gene>
<protein>
    <submittedName>
        <fullName evidence="6">Glycosyltransferase</fullName>
    </submittedName>
</protein>
<feature type="domain" description="Glycosyl transferase family 1" evidence="4">
    <location>
        <begin position="175"/>
        <end position="346"/>
    </location>
</feature>
<dbReference type="EMBL" id="JACSOD020000502">
    <property type="protein sequence ID" value="MBM6500341.1"/>
    <property type="molecule type" value="Genomic_DNA"/>
</dbReference>
<evidence type="ECO:0000256" key="1">
    <source>
        <dbReference type="ARBA" id="ARBA00009481"/>
    </source>
</evidence>
<reference evidence="6 7" key="1">
    <citation type="submission" date="2021-02" db="EMBL/GenBank/DDBJ databases">
        <authorList>
            <person name="Jung H.S."/>
            <person name="Chun B.H."/>
            <person name="Jeon C.O."/>
        </authorList>
    </citation>
    <scope>NUCLEOTIDE SEQUENCE [LARGE SCALE GENOMIC DNA]</scope>
    <source>
        <strain evidence="6 7">LMG 25203</strain>
    </source>
</reference>
<sequence length="371" mass="41345">MRICITRSSRNAYSETFIRDQIAGFKNWADVYTIHSGRLPEKKEDGTLLTSKFLWAIHKVVKLFLGRNNFFGNYAVKKYLKDNKIEVVLANYGMPGAHMVPVCKALNIPLVVIFHGHDATDKRLLKEYKTKYKAMFEYATFTIAVSEVMKNKLIAVGAIPEKLKLIPYGVDVSKFKPISENNNTNTFLAVGRFTEKKGPLFTIRAFNKALQQFPEAKLVMVGGKTGLYEECQKLVDELNISNSVHFTGVLNSDEIANLMGNSLAFVQHSITASNGDMEGTPLGILEASASALPVVSTLHGGIKEAVIHGKTGFLVEEKDENAMADFMIQLLENPAKAKEMGQAGREHIIENHFQEKQIKKIYELAQLAINS</sequence>
<keyword evidence="7" id="KW-1185">Reference proteome</keyword>
<comment type="caution">
    <text evidence="6">The sequence shown here is derived from an EMBL/GenBank/DDBJ whole genome shotgun (WGS) entry which is preliminary data.</text>
</comment>
<dbReference type="InterPro" id="IPR001296">
    <property type="entry name" value="Glyco_trans_1"/>
</dbReference>
<dbReference type="PANTHER" id="PTHR12526">
    <property type="entry name" value="GLYCOSYLTRANSFERASE"/>
    <property type="match status" value="1"/>
</dbReference>
<dbReference type="PANTHER" id="PTHR12526:SF640">
    <property type="entry name" value="COLANIC ACID BIOSYNTHESIS GLYCOSYLTRANSFERASE WCAL-RELATED"/>
    <property type="match status" value="1"/>
</dbReference>
<dbReference type="Pfam" id="PF13439">
    <property type="entry name" value="Glyco_transf_4"/>
    <property type="match status" value="1"/>
</dbReference>
<comment type="similarity">
    <text evidence="1">Belongs to the glycosyltransferase group 1 family. Glycosyltransferase 4 subfamily.</text>
</comment>
<evidence type="ECO:0000313" key="6">
    <source>
        <dbReference type="EMBL" id="MBM6500341.1"/>
    </source>
</evidence>
<dbReference type="SUPFAM" id="SSF53756">
    <property type="entry name" value="UDP-Glycosyltransferase/glycogen phosphorylase"/>
    <property type="match status" value="1"/>
</dbReference>
<feature type="domain" description="Glycosyltransferase subfamily 4-like N-terminal" evidence="5">
    <location>
        <begin position="66"/>
        <end position="173"/>
    </location>
</feature>
<evidence type="ECO:0000256" key="3">
    <source>
        <dbReference type="ARBA" id="ARBA00022679"/>
    </source>
</evidence>
<dbReference type="RefSeq" id="WP_187656641.1">
    <property type="nucleotide sequence ID" value="NZ_JACSOD020000502.1"/>
</dbReference>
<keyword evidence="3" id="KW-0808">Transferase</keyword>
<name>A0ABS2CZI4_9FLAO</name>
<keyword evidence="2" id="KW-0328">Glycosyltransferase</keyword>
<evidence type="ECO:0000313" key="7">
    <source>
        <dbReference type="Proteomes" id="UP000759529"/>
    </source>
</evidence>
<proteinExistence type="inferred from homology"/>
<evidence type="ECO:0000259" key="4">
    <source>
        <dbReference type="Pfam" id="PF00534"/>
    </source>
</evidence>
<organism evidence="6 7">
    <name type="scientific">Flavobacterium macrobrachii</name>
    <dbReference type="NCBI Taxonomy" id="591204"/>
    <lineage>
        <taxon>Bacteria</taxon>
        <taxon>Pseudomonadati</taxon>
        <taxon>Bacteroidota</taxon>
        <taxon>Flavobacteriia</taxon>
        <taxon>Flavobacteriales</taxon>
        <taxon>Flavobacteriaceae</taxon>
        <taxon>Flavobacterium</taxon>
    </lineage>
</organism>
<accession>A0ABS2CZI4</accession>
<evidence type="ECO:0000259" key="5">
    <source>
        <dbReference type="Pfam" id="PF13439"/>
    </source>
</evidence>
<dbReference type="Pfam" id="PF00534">
    <property type="entry name" value="Glycos_transf_1"/>
    <property type="match status" value="1"/>
</dbReference>
<dbReference type="Proteomes" id="UP000759529">
    <property type="component" value="Unassembled WGS sequence"/>
</dbReference>
<dbReference type="InterPro" id="IPR028098">
    <property type="entry name" value="Glyco_trans_4-like_N"/>
</dbReference>
<evidence type="ECO:0000256" key="2">
    <source>
        <dbReference type="ARBA" id="ARBA00022676"/>
    </source>
</evidence>